<dbReference type="Pfam" id="PF14559">
    <property type="entry name" value="TPR_19"/>
    <property type="match status" value="1"/>
</dbReference>
<evidence type="ECO:0000256" key="1">
    <source>
        <dbReference type="ARBA" id="ARBA00018672"/>
    </source>
</evidence>
<reference evidence="4 5" key="1">
    <citation type="submission" date="2014-10" db="EMBL/GenBank/DDBJ databases">
        <title>Genome sequence of Clostridium aceticum DSM 1496.</title>
        <authorList>
            <person name="Poehlein A."/>
            <person name="Schiel-Bengelsdorf B."/>
            <person name="Gottschalk G."/>
            <person name="Duerre P."/>
            <person name="Daniel R."/>
        </authorList>
    </citation>
    <scope>NUCLEOTIDE SEQUENCE [LARGE SCALE GENOMIC DNA]</scope>
    <source>
        <strain evidence="4 5">DSM 1496</strain>
    </source>
</reference>
<dbReference type="Gene3D" id="1.25.40.10">
    <property type="entry name" value="Tetratricopeptide repeat domain"/>
    <property type="match status" value="1"/>
</dbReference>
<dbReference type="CDD" id="cd00156">
    <property type="entry name" value="REC"/>
    <property type="match status" value="1"/>
</dbReference>
<dbReference type="InterPro" id="IPR001789">
    <property type="entry name" value="Sig_transdc_resp-reg_receiver"/>
</dbReference>
<dbReference type="SUPFAM" id="SSF52172">
    <property type="entry name" value="CheY-like"/>
    <property type="match status" value="1"/>
</dbReference>
<dbReference type="SUPFAM" id="SSF48452">
    <property type="entry name" value="TPR-like"/>
    <property type="match status" value="1"/>
</dbReference>
<dbReference type="PATRIC" id="fig|84022.5.peg.871"/>
<evidence type="ECO:0000313" key="4">
    <source>
        <dbReference type="EMBL" id="AKL94658.1"/>
    </source>
</evidence>
<gene>
    <name evidence="4" type="ORF">CACET_c11930</name>
</gene>
<dbReference type="AlphaFoldDB" id="A0A0D8I8W0"/>
<dbReference type="RefSeq" id="WP_044825402.1">
    <property type="nucleotide sequence ID" value="NZ_CP009687.1"/>
</dbReference>
<dbReference type="Pfam" id="PF00072">
    <property type="entry name" value="Response_reg"/>
    <property type="match status" value="1"/>
</dbReference>
<dbReference type="PROSITE" id="PS50110">
    <property type="entry name" value="RESPONSE_REGULATORY"/>
    <property type="match status" value="1"/>
</dbReference>
<evidence type="ECO:0000313" key="5">
    <source>
        <dbReference type="Proteomes" id="UP000035704"/>
    </source>
</evidence>
<accession>A0A0D8I8W0</accession>
<dbReference type="GO" id="GO:0000160">
    <property type="term" value="P:phosphorelay signal transduction system"/>
    <property type="evidence" value="ECO:0007669"/>
    <property type="project" value="InterPro"/>
</dbReference>
<dbReference type="STRING" id="84022.CACET_c11930"/>
<dbReference type="SMART" id="SM00448">
    <property type="entry name" value="REC"/>
    <property type="match status" value="1"/>
</dbReference>
<dbReference type="PROSITE" id="PS50005">
    <property type="entry name" value="TPR"/>
    <property type="match status" value="1"/>
</dbReference>
<sequence>MRKVLIADDTKNIRQLLITCLQHEGYDVTSVENGEAAIEAFKQEVFDLAFIDIKMPKVSGTEVLRQIRSMGIKTPVIIITAFATVKNAVECTQMGAVAYVQKPFTTNRVKQVLQEVINDSEQYKSLGGLLELAKGKLAADDMEEALTILKRALSIDPAHAYTYYLLSQVYEKMGNPHEARHFEEVYRLFQVEN</sequence>
<protein>
    <recommendedName>
        <fullName evidence="1">Stage 0 sporulation protein A homolog</fullName>
    </recommendedName>
</protein>
<comment type="function">
    <text evidence="3">May play the central regulatory role in sporulation. It may be an element of the effector pathway responsible for the activation of sporulation genes in response to nutritional stress. Spo0A may act in concert with spo0H (a sigma factor) to control the expression of some genes that are critical to the sporulation process.</text>
</comment>
<dbReference type="InterPro" id="IPR011006">
    <property type="entry name" value="CheY-like_superfamily"/>
</dbReference>
<evidence type="ECO:0000256" key="2">
    <source>
        <dbReference type="ARBA" id="ARBA00022553"/>
    </source>
</evidence>
<dbReference type="InterPro" id="IPR019734">
    <property type="entry name" value="TPR_rpt"/>
</dbReference>
<dbReference type="InterPro" id="IPR011990">
    <property type="entry name" value="TPR-like_helical_dom_sf"/>
</dbReference>
<dbReference type="PANTHER" id="PTHR44591">
    <property type="entry name" value="STRESS RESPONSE REGULATOR PROTEIN 1"/>
    <property type="match status" value="1"/>
</dbReference>
<keyword evidence="5" id="KW-1185">Reference proteome</keyword>
<evidence type="ECO:0000256" key="3">
    <source>
        <dbReference type="ARBA" id="ARBA00024867"/>
    </source>
</evidence>
<dbReference type="Gene3D" id="3.40.50.2300">
    <property type="match status" value="1"/>
</dbReference>
<organism evidence="4 5">
    <name type="scientific">Clostridium aceticum</name>
    <dbReference type="NCBI Taxonomy" id="84022"/>
    <lineage>
        <taxon>Bacteria</taxon>
        <taxon>Bacillati</taxon>
        <taxon>Bacillota</taxon>
        <taxon>Clostridia</taxon>
        <taxon>Eubacteriales</taxon>
        <taxon>Clostridiaceae</taxon>
        <taxon>Clostridium</taxon>
    </lineage>
</organism>
<dbReference type="OrthoDB" id="9790669at2"/>
<name>A0A0D8I8W0_9CLOT</name>
<dbReference type="EMBL" id="CP009687">
    <property type="protein sequence ID" value="AKL94658.1"/>
    <property type="molecule type" value="Genomic_DNA"/>
</dbReference>
<dbReference type="KEGG" id="cace:CACET_c11930"/>
<dbReference type="PANTHER" id="PTHR44591:SF3">
    <property type="entry name" value="RESPONSE REGULATORY DOMAIN-CONTAINING PROTEIN"/>
    <property type="match status" value="1"/>
</dbReference>
<proteinExistence type="predicted"/>
<keyword evidence="2" id="KW-0597">Phosphoprotein</keyword>
<dbReference type="InterPro" id="IPR050595">
    <property type="entry name" value="Bact_response_regulator"/>
</dbReference>
<dbReference type="Proteomes" id="UP000035704">
    <property type="component" value="Chromosome"/>
</dbReference>